<name>A0A0B6Z3L4_9EUPU</name>
<organism evidence="1">
    <name type="scientific">Arion vulgaris</name>
    <dbReference type="NCBI Taxonomy" id="1028688"/>
    <lineage>
        <taxon>Eukaryota</taxon>
        <taxon>Metazoa</taxon>
        <taxon>Spiralia</taxon>
        <taxon>Lophotrochozoa</taxon>
        <taxon>Mollusca</taxon>
        <taxon>Gastropoda</taxon>
        <taxon>Heterobranchia</taxon>
        <taxon>Euthyneura</taxon>
        <taxon>Panpulmonata</taxon>
        <taxon>Eupulmonata</taxon>
        <taxon>Stylommatophora</taxon>
        <taxon>Helicina</taxon>
        <taxon>Arionoidea</taxon>
        <taxon>Arionidae</taxon>
        <taxon>Arion</taxon>
    </lineage>
</organism>
<protein>
    <submittedName>
        <fullName evidence="1">Uncharacterized protein</fullName>
    </submittedName>
</protein>
<accession>A0A0B6Z3L4</accession>
<evidence type="ECO:0000313" key="1">
    <source>
        <dbReference type="EMBL" id="CEK62310.1"/>
    </source>
</evidence>
<sequence length="82" mass="9515">DIAVRLIQLGTNWRRKESVCLKPLQPDRPADQACVIMSVTKYAEHLGMRKVLEAVEKKEIYLKHRLKEEIDVKNKNMNVVSV</sequence>
<proteinExistence type="predicted"/>
<gene>
    <name evidence="1" type="primary">ORF44816</name>
</gene>
<reference evidence="1" key="1">
    <citation type="submission" date="2014-12" db="EMBL/GenBank/DDBJ databases">
        <title>Insight into the proteome of Arion vulgaris.</title>
        <authorList>
            <person name="Aradska J."/>
            <person name="Bulat T."/>
            <person name="Smidak R."/>
            <person name="Sarate P."/>
            <person name="Gangsoo J."/>
            <person name="Sialana F."/>
            <person name="Bilban M."/>
            <person name="Lubec G."/>
        </authorList>
    </citation>
    <scope>NUCLEOTIDE SEQUENCE</scope>
    <source>
        <tissue evidence="1">Skin</tissue>
    </source>
</reference>
<feature type="non-terminal residue" evidence="1">
    <location>
        <position position="82"/>
    </location>
</feature>
<dbReference type="EMBL" id="HACG01015445">
    <property type="protein sequence ID" value="CEK62310.1"/>
    <property type="molecule type" value="Transcribed_RNA"/>
</dbReference>
<feature type="non-terminal residue" evidence="1">
    <location>
        <position position="1"/>
    </location>
</feature>
<dbReference type="AlphaFoldDB" id="A0A0B6Z3L4"/>